<evidence type="ECO:0000256" key="1">
    <source>
        <dbReference type="SAM" id="Phobius"/>
    </source>
</evidence>
<reference evidence="3 4" key="1">
    <citation type="journal article" date="2015" name="Genome Announc.">
        <title>Complete Genome Sequence of 'Candidatus Liberibacter africanus,' a Bacterium Associated with Citrus Huanglongbing.</title>
        <authorList>
            <person name="Lin H."/>
            <person name="Pietersen G."/>
            <person name="Han C."/>
            <person name="Read D.A."/>
            <person name="Lou B."/>
            <person name="Gupta G."/>
            <person name="Civerolo E.L."/>
        </authorList>
    </citation>
    <scope>NUCLEOTIDE SEQUENCE [LARGE SCALE GENOMIC DNA]</scope>
    <source>
        <strain evidence="3 4">PTSAPSY</strain>
    </source>
</reference>
<gene>
    <name evidence="3" type="ORF">G293_00005</name>
</gene>
<dbReference type="Proteomes" id="UP000035503">
    <property type="component" value="Chromosome"/>
</dbReference>
<feature type="domain" description="VWFA" evidence="2">
    <location>
        <begin position="173"/>
        <end position="359"/>
    </location>
</feature>
<organism evidence="3 4">
    <name type="scientific">Candidatus Liberibacter africanus PTSAPSY</name>
    <dbReference type="NCBI Taxonomy" id="1277257"/>
    <lineage>
        <taxon>Bacteria</taxon>
        <taxon>Pseudomonadati</taxon>
        <taxon>Pseudomonadota</taxon>
        <taxon>Alphaproteobacteria</taxon>
        <taxon>Hyphomicrobiales</taxon>
        <taxon>Rhizobiaceae</taxon>
        <taxon>Liberibacter</taxon>
    </lineage>
</organism>
<dbReference type="PATRIC" id="fig|1277257.4.peg.1"/>
<dbReference type="KEGG" id="lau:G293_00005"/>
<dbReference type="PROSITE" id="PS50234">
    <property type="entry name" value="VWFA"/>
    <property type="match status" value="1"/>
</dbReference>
<evidence type="ECO:0000259" key="2">
    <source>
        <dbReference type="PROSITE" id="PS50234"/>
    </source>
</evidence>
<dbReference type="OrthoDB" id="8273627at2"/>
<dbReference type="InterPro" id="IPR036465">
    <property type="entry name" value="vWFA_dom_sf"/>
</dbReference>
<dbReference type="InterPro" id="IPR002035">
    <property type="entry name" value="VWF_A"/>
</dbReference>
<keyword evidence="1" id="KW-0472">Membrane</keyword>
<accession>A0A0G3I366</accession>
<dbReference type="CDD" id="cd00198">
    <property type="entry name" value="vWFA"/>
    <property type="match status" value="1"/>
</dbReference>
<keyword evidence="1" id="KW-0812">Transmembrane</keyword>
<dbReference type="EMBL" id="CP004021">
    <property type="protein sequence ID" value="AKK19665.1"/>
    <property type="molecule type" value="Genomic_DNA"/>
</dbReference>
<dbReference type="RefSeq" id="WP_047263770.1">
    <property type="nucleotide sequence ID" value="NZ_CP004021.1"/>
</dbReference>
<dbReference type="Pfam" id="PF00092">
    <property type="entry name" value="VWA"/>
    <property type="match status" value="1"/>
</dbReference>
<keyword evidence="1" id="KW-1133">Transmembrane helix</keyword>
<feature type="transmembrane region" description="Helical" evidence="1">
    <location>
        <begin position="12"/>
        <end position="36"/>
    </location>
</feature>
<evidence type="ECO:0000313" key="3">
    <source>
        <dbReference type="EMBL" id="AKK19665.1"/>
    </source>
</evidence>
<dbReference type="SMART" id="SM00327">
    <property type="entry name" value="VWA"/>
    <property type="match status" value="1"/>
</dbReference>
<evidence type="ECO:0000313" key="4">
    <source>
        <dbReference type="Proteomes" id="UP000035503"/>
    </source>
</evidence>
<sequence>MFFLKIKRIFHDFIGSVSILSAIIFPIILIVTGIIVELSNILYVKEEIRSILDRSLLYTASQITGELSSTTATPIARDVQCKIKDIWQKAFYNELYQNGFAEYVDDLINSTSFSVVSNYINKSYNLIAVSRHRVPFKFYNFASWYANRVNSGHNLILITSSLQVSLQNDVGLDMMIVLDVSRSMMNYLSSCKKKIDLAKECIHIILNSLKCISDVKNVVRTGLVTFAEKIMESIPLDWGIKHLKRKMDNFNMGYSTNSTPGLEYAYNQIFGLQTQRIFLAENSYYKKFIIFVTDGDNSREKENEKSLYYCNEAKKKGAIIYSVGIRVLKARDFLKKCASPDQFYFVEDSNSMHDAFLQIGNDMTEKRIWYDK</sequence>
<dbReference type="AlphaFoldDB" id="A0A0G3I366"/>
<dbReference type="STRING" id="1277257.G293_00005"/>
<keyword evidence="4" id="KW-1185">Reference proteome</keyword>
<dbReference type="Gene3D" id="3.40.50.410">
    <property type="entry name" value="von Willebrand factor, type A domain"/>
    <property type="match status" value="1"/>
</dbReference>
<name>A0A0G3I366_LIBAF</name>
<proteinExistence type="predicted"/>
<dbReference type="SUPFAM" id="SSF53300">
    <property type="entry name" value="vWA-like"/>
    <property type="match status" value="1"/>
</dbReference>
<protein>
    <recommendedName>
        <fullName evidence="2">VWFA domain-containing protein</fullName>
    </recommendedName>
</protein>